<comment type="subcellular location">
    <subcellularLocation>
        <location evidence="1">Cell inner membrane</location>
        <topology evidence="1">Single-pass membrane protein</topology>
    </subcellularLocation>
</comment>
<keyword evidence="6" id="KW-0997">Cell inner membrane</keyword>
<evidence type="ECO:0000256" key="7">
    <source>
        <dbReference type="ARBA" id="ARBA00022692"/>
    </source>
</evidence>
<gene>
    <name evidence="10" type="primary">gspJ</name>
    <name evidence="10" type="ORF">ACERLL_14615</name>
</gene>
<organism evidence="10 11">
    <name type="scientific">Thiohalorhabdus methylotrophus</name>
    <dbReference type="NCBI Taxonomy" id="3242694"/>
    <lineage>
        <taxon>Bacteria</taxon>
        <taxon>Pseudomonadati</taxon>
        <taxon>Pseudomonadota</taxon>
        <taxon>Gammaproteobacteria</taxon>
        <taxon>Thiohalorhabdales</taxon>
        <taxon>Thiohalorhabdaceae</taxon>
        <taxon>Thiohalorhabdus</taxon>
    </lineage>
</organism>
<dbReference type="InterPro" id="IPR012902">
    <property type="entry name" value="N_methyl_site"/>
</dbReference>
<dbReference type="Pfam" id="PF07963">
    <property type="entry name" value="N_methyl"/>
    <property type="match status" value="1"/>
</dbReference>
<dbReference type="Proteomes" id="UP001575181">
    <property type="component" value="Unassembled WGS sequence"/>
</dbReference>
<proteinExistence type="inferred from homology"/>
<dbReference type="PROSITE" id="PS00409">
    <property type="entry name" value="PROKAR_NTER_METHYL"/>
    <property type="match status" value="1"/>
</dbReference>
<keyword evidence="4" id="KW-1003">Cell membrane</keyword>
<dbReference type="PANTHER" id="PTHR39583">
    <property type="entry name" value="TYPE II SECRETION SYSTEM PROTEIN J-RELATED"/>
    <property type="match status" value="1"/>
</dbReference>
<evidence type="ECO:0000313" key="10">
    <source>
        <dbReference type="EMBL" id="MFA9462053.1"/>
    </source>
</evidence>
<keyword evidence="9" id="KW-0472">Membrane</keyword>
<evidence type="ECO:0000256" key="9">
    <source>
        <dbReference type="ARBA" id="ARBA00023136"/>
    </source>
</evidence>
<dbReference type="Gene3D" id="2.10.70.20">
    <property type="entry name" value="gspk-gspi-gspj complex like domains"/>
    <property type="match status" value="1"/>
</dbReference>
<evidence type="ECO:0000256" key="2">
    <source>
        <dbReference type="ARBA" id="ARBA00011084"/>
    </source>
</evidence>
<dbReference type="NCBIfam" id="TIGR02532">
    <property type="entry name" value="IV_pilin_GFxxxE"/>
    <property type="match status" value="1"/>
</dbReference>
<evidence type="ECO:0000256" key="3">
    <source>
        <dbReference type="ARBA" id="ARBA00021539"/>
    </source>
</evidence>
<sequence>MSAPGNREAGMTLLEVLIALALFALVAAAGYTALRQGIATEERLQETRAFWQRLESVLSLIRRDLGQARALAPRAPGREWSLAFQGGETGASLGEGVLFRFTRGGNTSFREGPASPYQRIAYGLREDTLVRRSWSRLNAPASLEPREADILENVAEVRVRYLNGETLEWASSWPPGTTTAEGPGLPRAVEVSFELEDHGRFKRLFHVGAP</sequence>
<dbReference type="NCBIfam" id="TIGR01711">
    <property type="entry name" value="gspJ"/>
    <property type="match status" value="1"/>
</dbReference>
<evidence type="ECO:0000313" key="11">
    <source>
        <dbReference type="Proteomes" id="UP001575181"/>
    </source>
</evidence>
<dbReference type="SUPFAM" id="SSF54523">
    <property type="entry name" value="Pili subunits"/>
    <property type="match status" value="1"/>
</dbReference>
<keyword evidence="8" id="KW-1133">Transmembrane helix</keyword>
<evidence type="ECO:0000256" key="8">
    <source>
        <dbReference type="ARBA" id="ARBA00022989"/>
    </source>
</evidence>
<keyword evidence="7" id="KW-0812">Transmembrane</keyword>
<dbReference type="InterPro" id="IPR010055">
    <property type="entry name" value="T2SS_protein-GspJ"/>
</dbReference>
<dbReference type="PANTHER" id="PTHR39583:SF2">
    <property type="entry name" value="TYPE II SECRETION SYSTEM PROTEIN J"/>
    <property type="match status" value="1"/>
</dbReference>
<dbReference type="InterPro" id="IPR051621">
    <property type="entry name" value="T2SS_protein_J"/>
</dbReference>
<evidence type="ECO:0000256" key="4">
    <source>
        <dbReference type="ARBA" id="ARBA00022475"/>
    </source>
</evidence>
<evidence type="ECO:0000256" key="1">
    <source>
        <dbReference type="ARBA" id="ARBA00004377"/>
    </source>
</evidence>
<protein>
    <recommendedName>
        <fullName evidence="3">Type II secretion system protein J</fullName>
    </recommendedName>
</protein>
<keyword evidence="11" id="KW-1185">Reference proteome</keyword>
<dbReference type="InterPro" id="IPR045584">
    <property type="entry name" value="Pilin-like"/>
</dbReference>
<reference evidence="10 11" key="1">
    <citation type="submission" date="2024-08" db="EMBL/GenBank/DDBJ databases">
        <title>Whole-genome sequencing of halo(alkali)philic microorganisms from hypersaline lakes.</title>
        <authorList>
            <person name="Sorokin D.Y."/>
            <person name="Merkel A.Y."/>
            <person name="Messina E."/>
            <person name="Yakimov M."/>
        </authorList>
    </citation>
    <scope>NUCLEOTIDE SEQUENCE [LARGE SCALE GENOMIC DNA]</scope>
    <source>
        <strain evidence="10 11">Cl-TMA</strain>
    </source>
</reference>
<comment type="caution">
    <text evidence="10">The sequence shown here is derived from an EMBL/GenBank/DDBJ whole genome shotgun (WGS) entry which is preliminary data.</text>
</comment>
<dbReference type="RefSeq" id="WP_373656839.1">
    <property type="nucleotide sequence ID" value="NZ_JBGUAW010000010.1"/>
</dbReference>
<dbReference type="EMBL" id="JBGUAW010000010">
    <property type="protein sequence ID" value="MFA9462053.1"/>
    <property type="molecule type" value="Genomic_DNA"/>
</dbReference>
<comment type="similarity">
    <text evidence="2">Belongs to the GSP J family.</text>
</comment>
<evidence type="ECO:0000256" key="5">
    <source>
        <dbReference type="ARBA" id="ARBA00022481"/>
    </source>
</evidence>
<evidence type="ECO:0000256" key="6">
    <source>
        <dbReference type="ARBA" id="ARBA00022519"/>
    </source>
</evidence>
<keyword evidence="5" id="KW-0488">Methylation</keyword>
<name>A0ABV4TZV3_9GAMM</name>
<accession>A0ABV4TZV3</accession>
<dbReference type="Gene3D" id="3.10.610.10">
    <property type="entry name" value="GSPII I/J protein-like"/>
    <property type="match status" value="1"/>
</dbReference>
<dbReference type="Pfam" id="PF11612">
    <property type="entry name" value="T2SSJ"/>
    <property type="match status" value="1"/>
</dbReference>